<evidence type="ECO:0000256" key="1">
    <source>
        <dbReference type="ARBA" id="ARBA00022679"/>
    </source>
</evidence>
<dbReference type="Proteomes" id="UP001519293">
    <property type="component" value="Unassembled WGS sequence"/>
</dbReference>
<dbReference type="GO" id="GO:0004792">
    <property type="term" value="F:thiosulfate-cyanide sulfurtransferase activity"/>
    <property type="evidence" value="ECO:0007669"/>
    <property type="project" value="UniProtKB-EC"/>
</dbReference>
<evidence type="ECO:0000313" key="5">
    <source>
        <dbReference type="Proteomes" id="UP001519293"/>
    </source>
</evidence>
<reference evidence="4 5" key="1">
    <citation type="submission" date="2021-03" db="EMBL/GenBank/DDBJ databases">
        <title>Genomic Encyclopedia of Type Strains, Phase IV (KMG-IV): sequencing the most valuable type-strain genomes for metagenomic binning, comparative biology and taxonomic classification.</title>
        <authorList>
            <person name="Goeker M."/>
        </authorList>
    </citation>
    <scope>NUCLEOTIDE SEQUENCE [LARGE SCALE GENOMIC DNA]</scope>
    <source>
        <strain evidence="4 5">DSM 26675</strain>
    </source>
</reference>
<feature type="domain" description="Rhodanese" evidence="3">
    <location>
        <begin position="15"/>
        <end position="134"/>
    </location>
</feature>
<dbReference type="EMBL" id="JAGIKZ010000008">
    <property type="protein sequence ID" value="MBP2241296.1"/>
    <property type="molecule type" value="Genomic_DNA"/>
</dbReference>
<dbReference type="InterPro" id="IPR001763">
    <property type="entry name" value="Rhodanese-like_dom"/>
</dbReference>
<dbReference type="InterPro" id="IPR045078">
    <property type="entry name" value="TST/MPST-like"/>
</dbReference>
<protein>
    <submittedName>
        <fullName evidence="4">Thiosulfate/3-mercaptopyruvate sulfurtransferase</fullName>
        <ecNumber evidence="4">2.8.1.1</ecNumber>
        <ecNumber evidence="4">2.8.1.2</ecNumber>
    </submittedName>
</protein>
<dbReference type="CDD" id="cd01449">
    <property type="entry name" value="TST_Repeat_2"/>
    <property type="match status" value="1"/>
</dbReference>
<comment type="caution">
    <text evidence="4">The sequence shown here is derived from an EMBL/GenBank/DDBJ whole genome shotgun (WGS) entry which is preliminary data.</text>
</comment>
<dbReference type="SUPFAM" id="SSF52821">
    <property type="entry name" value="Rhodanese/Cell cycle control phosphatase"/>
    <property type="match status" value="2"/>
</dbReference>
<dbReference type="SMART" id="SM00450">
    <property type="entry name" value="RHOD"/>
    <property type="match status" value="2"/>
</dbReference>
<evidence type="ECO:0000256" key="2">
    <source>
        <dbReference type="ARBA" id="ARBA00022737"/>
    </source>
</evidence>
<proteinExistence type="predicted"/>
<gene>
    <name evidence="4" type="ORF">J2Z40_001858</name>
</gene>
<dbReference type="InterPro" id="IPR001307">
    <property type="entry name" value="Thiosulphate_STrfase_CS"/>
</dbReference>
<dbReference type="PROSITE" id="PS50206">
    <property type="entry name" value="RHODANESE_3"/>
    <property type="match status" value="2"/>
</dbReference>
<dbReference type="InterPro" id="IPR036873">
    <property type="entry name" value="Rhodanese-like_dom_sf"/>
</dbReference>
<dbReference type="PROSITE" id="PS00380">
    <property type="entry name" value="RHODANESE_1"/>
    <property type="match status" value="1"/>
</dbReference>
<dbReference type="EC" id="2.8.1.2" evidence="4"/>
<evidence type="ECO:0000313" key="4">
    <source>
        <dbReference type="EMBL" id="MBP2241296.1"/>
    </source>
</evidence>
<dbReference type="CDD" id="cd01448">
    <property type="entry name" value="TST_Repeat_1"/>
    <property type="match status" value="1"/>
</dbReference>
<organism evidence="4 5">
    <name type="scientific">Cytobacillus eiseniae</name>
    <dbReference type="NCBI Taxonomy" id="762947"/>
    <lineage>
        <taxon>Bacteria</taxon>
        <taxon>Bacillati</taxon>
        <taxon>Bacillota</taxon>
        <taxon>Bacilli</taxon>
        <taxon>Bacillales</taxon>
        <taxon>Bacillaceae</taxon>
        <taxon>Cytobacillus</taxon>
    </lineage>
</organism>
<dbReference type="Gene3D" id="3.40.250.10">
    <property type="entry name" value="Rhodanese-like domain"/>
    <property type="match status" value="2"/>
</dbReference>
<keyword evidence="2" id="KW-0677">Repeat</keyword>
<dbReference type="PANTHER" id="PTHR11364">
    <property type="entry name" value="THIOSULFATE SULFERTANSFERASE"/>
    <property type="match status" value="1"/>
</dbReference>
<dbReference type="EC" id="2.8.1.1" evidence="4"/>
<feature type="domain" description="Rhodanese" evidence="3">
    <location>
        <begin position="166"/>
        <end position="275"/>
    </location>
</feature>
<dbReference type="GO" id="GO:0016784">
    <property type="term" value="F:3-mercaptopyruvate sulfurtransferase activity"/>
    <property type="evidence" value="ECO:0007669"/>
    <property type="project" value="UniProtKB-EC"/>
</dbReference>
<dbReference type="PANTHER" id="PTHR11364:SF27">
    <property type="entry name" value="SULFURTRANSFERASE"/>
    <property type="match status" value="1"/>
</dbReference>
<dbReference type="Pfam" id="PF00581">
    <property type="entry name" value="Rhodanese"/>
    <property type="match status" value="2"/>
</dbReference>
<accession>A0ABS4REG7</accession>
<evidence type="ECO:0000259" key="3">
    <source>
        <dbReference type="PROSITE" id="PS50206"/>
    </source>
</evidence>
<keyword evidence="1 4" id="KW-0808">Transferase</keyword>
<name>A0ABS4REG7_9BACI</name>
<sequence>MNHVVEKEWLLAHIGDDNIRLADCRYNLGNADEGYQLYLADHIPGAVYFDLEKDLSAPVTLHGGRHPLPDVNKLKLILQKAGISPETTVIAYDGGEGAFAARLWWILNYVGHENVFVLNGGYKEWRAQDYPVEETIQVFNETIYDIEINTAILASYEEVKKKVREKSPNTVIIDSRESKRYLGIEEPIDKKAGHIPGAINKIWTEGLGNGRFKSKEEQYERFSDIDKENEIIVYCGSGVTATPNYLALKEAGFKNVRLYAGSFSDWVSYDENEVETGENHLDRNL</sequence>
<dbReference type="RefSeq" id="WP_066395282.1">
    <property type="nucleotide sequence ID" value="NZ_JAGIKZ010000008.1"/>
</dbReference>
<keyword evidence="5" id="KW-1185">Reference proteome</keyword>